<organism evidence="6 7">
    <name type="scientific">Stieleria varia</name>
    <dbReference type="NCBI Taxonomy" id="2528005"/>
    <lineage>
        <taxon>Bacteria</taxon>
        <taxon>Pseudomonadati</taxon>
        <taxon>Planctomycetota</taxon>
        <taxon>Planctomycetia</taxon>
        <taxon>Pirellulales</taxon>
        <taxon>Pirellulaceae</taxon>
        <taxon>Stieleria</taxon>
    </lineage>
</organism>
<dbReference type="GO" id="GO:0016020">
    <property type="term" value="C:membrane"/>
    <property type="evidence" value="ECO:0007669"/>
    <property type="project" value="InterPro"/>
</dbReference>
<feature type="coiled-coil region" evidence="2">
    <location>
        <begin position="273"/>
        <end position="300"/>
    </location>
</feature>
<evidence type="ECO:0000256" key="2">
    <source>
        <dbReference type="SAM" id="Coils"/>
    </source>
</evidence>
<keyword evidence="2" id="KW-0175">Coiled coil</keyword>
<dbReference type="GO" id="GO:0004222">
    <property type="term" value="F:metalloendopeptidase activity"/>
    <property type="evidence" value="ECO:0007669"/>
    <property type="project" value="InterPro"/>
</dbReference>
<proteinExistence type="predicted"/>
<feature type="region of interest" description="Disordered" evidence="3">
    <location>
        <begin position="38"/>
        <end position="66"/>
    </location>
</feature>
<keyword evidence="6" id="KW-0645">Protease</keyword>
<dbReference type="AlphaFoldDB" id="A0A5C6B1Q9"/>
<dbReference type="EC" id="3.4.21.107" evidence="6"/>
<dbReference type="PANTHER" id="PTHR42837:SF2">
    <property type="entry name" value="MEMBRANE METALLOPROTEASE ARASP2, CHLOROPLASTIC-RELATED"/>
    <property type="match status" value="1"/>
</dbReference>
<dbReference type="EMBL" id="SJPN01000002">
    <property type="protein sequence ID" value="TWU05830.1"/>
    <property type="molecule type" value="Genomic_DNA"/>
</dbReference>
<feature type="domain" description="PDZ" evidence="5">
    <location>
        <begin position="141"/>
        <end position="196"/>
    </location>
</feature>
<dbReference type="InterPro" id="IPR004387">
    <property type="entry name" value="Pept_M50_Zn"/>
</dbReference>
<dbReference type="Proteomes" id="UP000320176">
    <property type="component" value="Unassembled WGS sequence"/>
</dbReference>
<feature type="signal peptide" evidence="4">
    <location>
        <begin position="1"/>
        <end position="26"/>
    </location>
</feature>
<feature type="chain" id="PRO_5023064821" evidence="4">
    <location>
        <begin position="27"/>
        <end position="398"/>
    </location>
</feature>
<dbReference type="PROSITE" id="PS50106">
    <property type="entry name" value="PDZ"/>
    <property type="match status" value="2"/>
</dbReference>
<dbReference type="SUPFAM" id="SSF50156">
    <property type="entry name" value="PDZ domain-like"/>
    <property type="match status" value="2"/>
</dbReference>
<dbReference type="GO" id="GO:0006508">
    <property type="term" value="P:proteolysis"/>
    <property type="evidence" value="ECO:0007669"/>
    <property type="project" value="UniProtKB-KW"/>
</dbReference>
<gene>
    <name evidence="6" type="primary">degP1_1</name>
    <name evidence="6" type="ORF">Pla52n_15450</name>
</gene>
<dbReference type="Pfam" id="PF13180">
    <property type="entry name" value="PDZ_2"/>
    <property type="match status" value="2"/>
</dbReference>
<sequence precursor="true">MPCSTFRTRYGRLSLSIAALAVIPLAGISANTTFGDEPKQAAVSDQDDAKSASLSDEHADDESPQLGVIVGSCPGEGVCVLDTVWGSPAHEAGIMHGDYILTLDGTEVSTPRELMDALKKTKGGDTATIGLWRQGETMEQKVMLASKADKPPASHGAWLGVMLSPDQDDKGVRIEKVMRGSPASDAGLRSGDVIVQREQSAISSVRSFAESIEDMEPGTELQLTVHRNGDPMQMKVTVGDLDEAPMRFMRESQNAFQSMGGRSQYSAGREESSEMLEETLDELRKRIRELEKSIREMKPSDDISQRSDVLGSDGTMLVVQRDQRRRGYDGRNRGRNWDNDFYDWRSRYRSGYRYPLYRSPRYGNSYYRYGGRPYYGNFGRSYGYGRSGFRIGNFGVWW</sequence>
<comment type="cofactor">
    <cofactor evidence="1">
        <name>Zn(2+)</name>
        <dbReference type="ChEBI" id="CHEBI:29105"/>
    </cofactor>
</comment>
<dbReference type="InterPro" id="IPR036034">
    <property type="entry name" value="PDZ_sf"/>
</dbReference>
<evidence type="ECO:0000313" key="6">
    <source>
        <dbReference type="EMBL" id="TWU05830.1"/>
    </source>
</evidence>
<dbReference type="InterPro" id="IPR001478">
    <property type="entry name" value="PDZ"/>
</dbReference>
<evidence type="ECO:0000256" key="4">
    <source>
        <dbReference type="SAM" id="SignalP"/>
    </source>
</evidence>
<evidence type="ECO:0000256" key="1">
    <source>
        <dbReference type="ARBA" id="ARBA00001947"/>
    </source>
</evidence>
<dbReference type="SMART" id="SM00228">
    <property type="entry name" value="PDZ"/>
    <property type="match status" value="2"/>
</dbReference>
<reference evidence="6 7" key="1">
    <citation type="submission" date="2019-02" db="EMBL/GenBank/DDBJ databases">
        <title>Deep-cultivation of Planctomycetes and their phenomic and genomic characterization uncovers novel biology.</title>
        <authorList>
            <person name="Wiegand S."/>
            <person name="Jogler M."/>
            <person name="Boedeker C."/>
            <person name="Pinto D."/>
            <person name="Vollmers J."/>
            <person name="Rivas-Marin E."/>
            <person name="Kohn T."/>
            <person name="Peeters S.H."/>
            <person name="Heuer A."/>
            <person name="Rast P."/>
            <person name="Oberbeckmann S."/>
            <person name="Bunk B."/>
            <person name="Jeske O."/>
            <person name="Meyerdierks A."/>
            <person name="Storesund J.E."/>
            <person name="Kallscheuer N."/>
            <person name="Luecker S."/>
            <person name="Lage O.M."/>
            <person name="Pohl T."/>
            <person name="Merkel B.J."/>
            <person name="Hornburger P."/>
            <person name="Mueller R.-W."/>
            <person name="Bruemmer F."/>
            <person name="Labrenz M."/>
            <person name="Spormann A.M."/>
            <person name="Op Den Camp H."/>
            <person name="Overmann J."/>
            <person name="Amann R."/>
            <person name="Jetten M.S.M."/>
            <person name="Mascher T."/>
            <person name="Medema M.H."/>
            <person name="Devos D.P."/>
            <person name="Kaster A.-K."/>
            <person name="Ovreas L."/>
            <person name="Rohde M."/>
            <person name="Galperin M.Y."/>
            <person name="Jogler C."/>
        </authorList>
    </citation>
    <scope>NUCLEOTIDE SEQUENCE [LARGE SCALE GENOMIC DNA]</scope>
    <source>
        <strain evidence="6 7">Pla52n</strain>
    </source>
</reference>
<comment type="caution">
    <text evidence="6">The sequence shown here is derived from an EMBL/GenBank/DDBJ whole genome shotgun (WGS) entry which is preliminary data.</text>
</comment>
<accession>A0A5C6B1Q9</accession>
<dbReference type="PANTHER" id="PTHR42837">
    <property type="entry name" value="REGULATOR OF SIGMA-E PROTEASE RSEP"/>
    <property type="match status" value="1"/>
</dbReference>
<keyword evidence="4" id="KW-0732">Signal</keyword>
<feature type="domain" description="PDZ" evidence="5">
    <location>
        <begin position="51"/>
        <end position="121"/>
    </location>
</feature>
<dbReference type="RefSeq" id="WP_197454380.1">
    <property type="nucleotide sequence ID" value="NZ_CP151726.1"/>
</dbReference>
<evidence type="ECO:0000313" key="7">
    <source>
        <dbReference type="Proteomes" id="UP000320176"/>
    </source>
</evidence>
<name>A0A5C6B1Q9_9BACT</name>
<dbReference type="Gene3D" id="2.30.42.10">
    <property type="match status" value="2"/>
</dbReference>
<evidence type="ECO:0000259" key="5">
    <source>
        <dbReference type="PROSITE" id="PS50106"/>
    </source>
</evidence>
<keyword evidence="6" id="KW-0378">Hydrolase</keyword>
<keyword evidence="7" id="KW-1185">Reference proteome</keyword>
<evidence type="ECO:0000256" key="3">
    <source>
        <dbReference type="SAM" id="MobiDB-lite"/>
    </source>
</evidence>
<protein>
    <submittedName>
        <fullName evidence="6">Putative periplasmic serine endoprotease DegP-like</fullName>
        <ecNumber evidence="6">3.4.21.107</ecNumber>
    </submittedName>
</protein>